<evidence type="ECO:0000313" key="6">
    <source>
        <dbReference type="Proteomes" id="UP000602381"/>
    </source>
</evidence>
<sequence>MTRQIFHILSSSLHSFGVILLVSAFILPLSHAHRSAAATTTVIPRDKPEPPAHFLRGATGQAYITAFDQASKGRIDKALAALPKSADDLERDLILWSAIIKGGRGDFAQMRQFYQTHSDWPLPDTLSRAVEDTIRSTTADKDILTWFNAHPPQSGKAHIHYAKALLRAGRQKEGIHHLKTGWRTANLSSPEERQILSRHGALLSTEDHIARVDHLLWQRARQQAMRLVKLLPPDYQALAKARNALMAFAYNVDRAVAAVPDHLKSNAGLVYDRAYWRRIKGKNEGAEQLLLETEVDGRNIGRADRWWRERHFQARRAMKEGRYDAAYRLAAEHGLLDGYDKQADGQQETDLSDELPRRTRAQIAEAEWLAGWIALRFKDRPAQALEHFQTLNSVVTLPVSLARGAYWSARAAEAMNDPALARRWYETAALYPTVFYGQLAVDRLGDDLNALKTRPLEPSPQARTLFEQNPLVKAARILAKMEQEYLLGLFVRHLAQQADTPEQNILAAKLGQELERPQMGVIAAKASVKDGAIMVENGYPVIALADARPDSHSLILSIARQESQFNPKAISHVGALGLMQLMPATANRMSRQLQKPYSRERLLSDPAYNLELGSAYFVQLLKRYDGAPMLALAAYNAGAGSVSRWLNDYGDPRIQTIDPIDWIEMIPYSETRNYVQRVLEAAPVYALRLSDKVAESDGGDKAITLTSFLQRGRKAGPDGYMPRPKPLPELPFIMPLSNETAPTMPGG</sequence>
<comment type="similarity">
    <text evidence="2">Belongs to the virb1 family.</text>
</comment>
<dbReference type="PANTHER" id="PTHR37423:SF2">
    <property type="entry name" value="MEMBRANE-BOUND LYTIC MUREIN TRANSGLYCOSYLASE C"/>
    <property type="match status" value="1"/>
</dbReference>
<evidence type="ECO:0000259" key="4">
    <source>
        <dbReference type="Pfam" id="PF01464"/>
    </source>
</evidence>
<dbReference type="Gene3D" id="1.10.530.10">
    <property type="match status" value="1"/>
</dbReference>
<evidence type="ECO:0000256" key="2">
    <source>
        <dbReference type="ARBA" id="ARBA00009387"/>
    </source>
</evidence>
<reference evidence="6" key="1">
    <citation type="journal article" date="2019" name="Int. J. Syst. Evol. Microbiol.">
        <title>The Global Catalogue of Microorganisms (GCM) 10K type strain sequencing project: providing services to taxonomists for standard genome sequencing and annotation.</title>
        <authorList>
            <consortium name="The Broad Institute Genomics Platform"/>
            <consortium name="The Broad Institute Genome Sequencing Center for Infectious Disease"/>
            <person name="Wu L."/>
            <person name="Ma J."/>
        </authorList>
    </citation>
    <scope>NUCLEOTIDE SEQUENCE [LARGE SCALE GENOMIC DNA]</scope>
    <source>
        <strain evidence="6">JCM 17843</strain>
    </source>
</reference>
<name>A0ABQ2LF14_9PROT</name>
<dbReference type="EMBL" id="BMOV01000008">
    <property type="protein sequence ID" value="GGO14841.1"/>
    <property type="molecule type" value="Genomic_DNA"/>
</dbReference>
<dbReference type="PANTHER" id="PTHR37423">
    <property type="entry name" value="SOLUBLE LYTIC MUREIN TRANSGLYCOSYLASE-RELATED"/>
    <property type="match status" value="1"/>
</dbReference>
<dbReference type="InterPro" id="IPR023346">
    <property type="entry name" value="Lysozyme-like_dom_sf"/>
</dbReference>
<keyword evidence="6" id="KW-1185">Reference proteome</keyword>
<accession>A0ABQ2LF14</accession>
<evidence type="ECO:0000313" key="5">
    <source>
        <dbReference type="EMBL" id="GGO14841.1"/>
    </source>
</evidence>
<dbReference type="SUPFAM" id="SSF48435">
    <property type="entry name" value="Bacterial muramidases"/>
    <property type="match status" value="1"/>
</dbReference>
<protein>
    <submittedName>
        <fullName evidence="5">Lytic transglycosylase</fullName>
    </submittedName>
</protein>
<proteinExistence type="inferred from homology"/>
<dbReference type="SUPFAM" id="SSF53955">
    <property type="entry name" value="Lysozyme-like"/>
    <property type="match status" value="1"/>
</dbReference>
<dbReference type="RefSeq" id="WP_188873936.1">
    <property type="nucleotide sequence ID" value="NZ_BMOV01000008.1"/>
</dbReference>
<feature type="domain" description="Transglycosylase SLT" evidence="4">
    <location>
        <begin position="546"/>
        <end position="654"/>
    </location>
</feature>
<dbReference type="Gene3D" id="1.25.20.10">
    <property type="entry name" value="Bacterial muramidases"/>
    <property type="match status" value="1"/>
</dbReference>
<dbReference type="Proteomes" id="UP000602381">
    <property type="component" value="Unassembled WGS sequence"/>
</dbReference>
<dbReference type="PROSITE" id="PS00922">
    <property type="entry name" value="TRANSGLYCOSYLASE"/>
    <property type="match status" value="1"/>
</dbReference>
<dbReference type="CDD" id="cd13401">
    <property type="entry name" value="Slt70-like"/>
    <property type="match status" value="1"/>
</dbReference>
<gene>
    <name evidence="5" type="ORF">GCM10007972_22350</name>
</gene>
<organism evidence="5 6">
    <name type="scientific">Iodidimonas muriae</name>
    <dbReference type="NCBI Taxonomy" id="261467"/>
    <lineage>
        <taxon>Bacteria</taxon>
        <taxon>Pseudomonadati</taxon>
        <taxon>Pseudomonadota</taxon>
        <taxon>Alphaproteobacteria</taxon>
        <taxon>Iodidimonadales</taxon>
        <taxon>Iodidimonadaceae</taxon>
        <taxon>Iodidimonas</taxon>
    </lineage>
</organism>
<evidence type="ECO:0000256" key="3">
    <source>
        <dbReference type="ARBA" id="ARBA00022729"/>
    </source>
</evidence>
<dbReference type="InterPro" id="IPR008939">
    <property type="entry name" value="Lytic_TGlycosylase_superhlx_U"/>
</dbReference>
<evidence type="ECO:0000256" key="1">
    <source>
        <dbReference type="ARBA" id="ARBA00007734"/>
    </source>
</evidence>
<dbReference type="InterPro" id="IPR000189">
    <property type="entry name" value="Transglyc_AS"/>
</dbReference>
<dbReference type="Pfam" id="PF01464">
    <property type="entry name" value="SLT"/>
    <property type="match status" value="1"/>
</dbReference>
<comment type="caution">
    <text evidence="5">The sequence shown here is derived from an EMBL/GenBank/DDBJ whole genome shotgun (WGS) entry which is preliminary data.</text>
</comment>
<dbReference type="InterPro" id="IPR008258">
    <property type="entry name" value="Transglycosylase_SLT_dom_1"/>
</dbReference>
<comment type="similarity">
    <text evidence="1">Belongs to the transglycosylase Slt family.</text>
</comment>
<keyword evidence="3" id="KW-0732">Signal</keyword>